<keyword evidence="4 7" id="KW-0812">Transmembrane</keyword>
<proteinExistence type="predicted"/>
<feature type="domain" description="Major facilitator superfamily (MFS) profile" evidence="8">
    <location>
        <begin position="21"/>
        <end position="441"/>
    </location>
</feature>
<dbReference type="SUPFAM" id="SSF103473">
    <property type="entry name" value="MFS general substrate transporter"/>
    <property type="match status" value="1"/>
</dbReference>
<dbReference type="Proteomes" id="UP000635565">
    <property type="component" value="Unassembled WGS sequence"/>
</dbReference>
<keyword evidence="10" id="KW-1185">Reference proteome</keyword>
<keyword evidence="5 7" id="KW-1133">Transmembrane helix</keyword>
<dbReference type="InterPro" id="IPR011701">
    <property type="entry name" value="MFS"/>
</dbReference>
<accession>A0ABQ3VTI0</accession>
<evidence type="ECO:0000256" key="4">
    <source>
        <dbReference type="ARBA" id="ARBA00022692"/>
    </source>
</evidence>
<evidence type="ECO:0000256" key="3">
    <source>
        <dbReference type="ARBA" id="ARBA00022475"/>
    </source>
</evidence>
<evidence type="ECO:0000259" key="8">
    <source>
        <dbReference type="PROSITE" id="PS50850"/>
    </source>
</evidence>
<dbReference type="PANTHER" id="PTHR43266">
    <property type="entry name" value="MACROLIDE-EFFLUX PROTEIN"/>
    <property type="match status" value="1"/>
</dbReference>
<dbReference type="InterPro" id="IPR020846">
    <property type="entry name" value="MFS_dom"/>
</dbReference>
<protein>
    <submittedName>
        <fullName evidence="9">MFS transporter</fullName>
    </submittedName>
</protein>
<feature type="transmembrane region" description="Helical" evidence="7">
    <location>
        <begin position="202"/>
        <end position="219"/>
    </location>
</feature>
<name>A0ABQ3VTI0_9CHLR</name>
<evidence type="ECO:0000313" key="10">
    <source>
        <dbReference type="Proteomes" id="UP000635565"/>
    </source>
</evidence>
<evidence type="ECO:0000256" key="1">
    <source>
        <dbReference type="ARBA" id="ARBA00004651"/>
    </source>
</evidence>
<comment type="caution">
    <text evidence="9">The sequence shown here is derived from an EMBL/GenBank/DDBJ whole genome shotgun (WGS) entry which is preliminary data.</text>
</comment>
<feature type="transmembrane region" description="Helical" evidence="7">
    <location>
        <begin position="251"/>
        <end position="275"/>
    </location>
</feature>
<dbReference type="Gene3D" id="1.20.1250.20">
    <property type="entry name" value="MFS general substrate transporter like domains"/>
    <property type="match status" value="1"/>
</dbReference>
<dbReference type="PANTHER" id="PTHR43266:SF2">
    <property type="entry name" value="MAJOR FACILITATOR SUPERFAMILY (MFS) PROFILE DOMAIN-CONTAINING PROTEIN"/>
    <property type="match status" value="1"/>
</dbReference>
<feature type="transmembrane region" description="Helical" evidence="7">
    <location>
        <begin position="125"/>
        <end position="146"/>
    </location>
</feature>
<keyword evidence="3" id="KW-1003">Cell membrane</keyword>
<feature type="transmembrane region" description="Helical" evidence="7">
    <location>
        <begin position="417"/>
        <end position="435"/>
    </location>
</feature>
<feature type="transmembrane region" description="Helical" evidence="7">
    <location>
        <begin position="98"/>
        <end position="119"/>
    </location>
</feature>
<dbReference type="PROSITE" id="PS50850">
    <property type="entry name" value="MFS"/>
    <property type="match status" value="1"/>
</dbReference>
<feature type="transmembrane region" description="Helical" evidence="7">
    <location>
        <begin position="339"/>
        <end position="363"/>
    </location>
</feature>
<keyword evidence="6 7" id="KW-0472">Membrane</keyword>
<feature type="transmembrane region" description="Helical" evidence="7">
    <location>
        <begin position="176"/>
        <end position="196"/>
    </location>
</feature>
<evidence type="ECO:0000256" key="6">
    <source>
        <dbReference type="ARBA" id="ARBA00023136"/>
    </source>
</evidence>
<reference evidence="9 10" key="1">
    <citation type="journal article" date="2021" name="Int. J. Syst. Evol. Microbiol.">
        <title>Reticulibacter mediterranei gen. nov., sp. nov., within the new family Reticulibacteraceae fam. nov., and Ktedonospora formicarum gen. nov., sp. nov., Ktedonobacter robiniae sp. nov., Dictyobacter formicarum sp. nov. and Dictyobacter arantiisoli sp. nov., belonging to the class Ktedonobacteria.</title>
        <authorList>
            <person name="Yabe S."/>
            <person name="Zheng Y."/>
            <person name="Wang C.M."/>
            <person name="Sakai Y."/>
            <person name="Abe K."/>
            <person name="Yokota A."/>
            <person name="Donadio S."/>
            <person name="Cavaletti L."/>
            <person name="Monciardini P."/>
        </authorList>
    </citation>
    <scope>NUCLEOTIDE SEQUENCE [LARGE SCALE GENOMIC DNA]</scope>
    <source>
        <strain evidence="9 10">SOSP1-9</strain>
    </source>
</reference>
<dbReference type="EMBL" id="BNJJ01000028">
    <property type="protein sequence ID" value="GHO88868.1"/>
    <property type="molecule type" value="Genomic_DNA"/>
</dbReference>
<evidence type="ECO:0000256" key="2">
    <source>
        <dbReference type="ARBA" id="ARBA00022448"/>
    </source>
</evidence>
<dbReference type="CDD" id="cd06173">
    <property type="entry name" value="MFS_MefA_like"/>
    <property type="match status" value="1"/>
</dbReference>
<evidence type="ECO:0000256" key="5">
    <source>
        <dbReference type="ARBA" id="ARBA00022989"/>
    </source>
</evidence>
<dbReference type="InterPro" id="IPR036259">
    <property type="entry name" value="MFS_trans_sf"/>
</dbReference>
<sequence length="444" mass="48393">MDAMTTKTPPVSKSSLFINRNFGLLWFGQAISNLGDMIYLVTLSLWIATIIAENQPWAPAAVSGVMFVAALPTLLLGPVAGVFVDRWDKRLTMMRADMIRAVLIFLLIPLTGLMPLPFVAEPLPAFWQIGAVYAVVLAASICSQFFSPARFTILSEIIPESQRAHASSMEQTSSSFVKIIGPFLAAPLLFVLGIQWALVANALSFVVSFVAILLVRIPVENQKSHEERVSVGFLREFKEGMEFYRKSRLMFTLLVAVLIVTLGTGAFDALLVFFFQKNLHAPTSLFGTLPMAIGAGSVLGAILAGLLAKYLRFSVIMWLSLYIIGFLLILFALQNTLWLALVLLFLVGLPLGTLNTAFGPLLMETIPHEIMGRVMSVFSTSQTISSLISVSLAGLLGTLLVGLHINVLGMAFGPYDTIYVGTGIFFILGAFYAMVNLRQAQAQL</sequence>
<organism evidence="9 10">
    <name type="scientific">Dictyobacter formicarum</name>
    <dbReference type="NCBI Taxonomy" id="2778368"/>
    <lineage>
        <taxon>Bacteria</taxon>
        <taxon>Bacillati</taxon>
        <taxon>Chloroflexota</taxon>
        <taxon>Ktedonobacteria</taxon>
        <taxon>Ktedonobacterales</taxon>
        <taxon>Dictyobacteraceae</taxon>
        <taxon>Dictyobacter</taxon>
    </lineage>
</organism>
<feature type="transmembrane region" description="Helical" evidence="7">
    <location>
        <begin position="315"/>
        <end position="333"/>
    </location>
</feature>
<dbReference type="Pfam" id="PF07690">
    <property type="entry name" value="MFS_1"/>
    <property type="match status" value="1"/>
</dbReference>
<feature type="transmembrane region" description="Helical" evidence="7">
    <location>
        <begin position="21"/>
        <end position="51"/>
    </location>
</feature>
<feature type="transmembrane region" description="Helical" evidence="7">
    <location>
        <begin position="384"/>
        <end position="405"/>
    </location>
</feature>
<keyword evidence="2" id="KW-0813">Transport</keyword>
<gene>
    <name evidence="9" type="ORF">KSZ_68740</name>
</gene>
<feature type="transmembrane region" description="Helical" evidence="7">
    <location>
        <begin position="287"/>
        <end position="308"/>
    </location>
</feature>
<feature type="transmembrane region" description="Helical" evidence="7">
    <location>
        <begin position="57"/>
        <end position="77"/>
    </location>
</feature>
<evidence type="ECO:0000313" key="9">
    <source>
        <dbReference type="EMBL" id="GHO88868.1"/>
    </source>
</evidence>
<comment type="subcellular location">
    <subcellularLocation>
        <location evidence="1">Cell membrane</location>
        <topology evidence="1">Multi-pass membrane protein</topology>
    </subcellularLocation>
</comment>
<evidence type="ECO:0000256" key="7">
    <source>
        <dbReference type="SAM" id="Phobius"/>
    </source>
</evidence>